<keyword evidence="2 6" id="KW-0489">Methyltransferase</keyword>
<reference evidence="9" key="2">
    <citation type="submission" date="2018-07" db="EMBL/GenBank/DDBJ databases">
        <authorList>
            <person name="Quirk P.G."/>
            <person name="Krulwich T.A."/>
        </authorList>
    </citation>
    <scope>NUCLEOTIDE SEQUENCE</scope>
</reference>
<dbReference type="PANTHER" id="PTHR11006:SF122">
    <property type="entry name" value="ARGININE METHYLTRANSFERASE 8"/>
    <property type="match status" value="1"/>
</dbReference>
<dbReference type="Pfam" id="PF22528">
    <property type="entry name" value="PRMT_C"/>
    <property type="match status" value="1"/>
</dbReference>
<dbReference type="SUPFAM" id="SSF53335">
    <property type="entry name" value="S-adenosyl-L-methionine-dependent methyltransferases"/>
    <property type="match status" value="1"/>
</dbReference>
<dbReference type="GO" id="GO:0005634">
    <property type="term" value="C:nucleus"/>
    <property type="evidence" value="ECO:0007669"/>
    <property type="project" value="TreeGrafter"/>
</dbReference>
<name>A0A336LS43_CULSO</name>
<evidence type="ECO:0000256" key="6">
    <source>
        <dbReference type="PROSITE-ProRule" id="PRU01015"/>
    </source>
</evidence>
<dbReference type="GO" id="GO:0035241">
    <property type="term" value="F:protein-arginine omega-N monomethyltransferase activity"/>
    <property type="evidence" value="ECO:0007669"/>
    <property type="project" value="TreeGrafter"/>
</dbReference>
<dbReference type="CDD" id="cd02440">
    <property type="entry name" value="AdoMet_MTases"/>
    <property type="match status" value="1"/>
</dbReference>
<dbReference type="GO" id="GO:0032259">
    <property type="term" value="P:methylation"/>
    <property type="evidence" value="ECO:0007669"/>
    <property type="project" value="UniProtKB-KW"/>
</dbReference>
<dbReference type="GO" id="GO:0035242">
    <property type="term" value="F:protein-arginine omega-N asymmetric methyltransferase activity"/>
    <property type="evidence" value="ECO:0007669"/>
    <property type="project" value="UniProtKB-EC"/>
</dbReference>
<gene>
    <name evidence="9" type="primary">CSON002133</name>
</gene>
<keyword evidence="4 6" id="KW-0949">S-adenosyl-L-methionine</keyword>
<dbReference type="InterPro" id="IPR029063">
    <property type="entry name" value="SAM-dependent_MTases_sf"/>
</dbReference>
<dbReference type="EMBL" id="UFQS01000134">
    <property type="protein sequence ID" value="SSX00255.1"/>
    <property type="molecule type" value="Genomic_DNA"/>
</dbReference>
<dbReference type="PANTHER" id="PTHR11006">
    <property type="entry name" value="PROTEIN ARGININE N-METHYLTRANSFERASE"/>
    <property type="match status" value="1"/>
</dbReference>
<evidence type="ECO:0000256" key="3">
    <source>
        <dbReference type="ARBA" id="ARBA00022679"/>
    </source>
</evidence>
<keyword evidence="3 6" id="KW-0808">Transferase</keyword>
<dbReference type="FunFam" id="3.40.50.150:FF:000003">
    <property type="entry name" value="Blast:Protein arginine N-methyltransferase 1"/>
    <property type="match status" value="1"/>
</dbReference>
<evidence type="ECO:0000256" key="5">
    <source>
        <dbReference type="ARBA" id="ARBA00049303"/>
    </source>
</evidence>
<comment type="catalytic activity">
    <reaction evidence="5">
        <text>L-arginyl-[protein] + S-adenosyl-L-methionine = N(omega)-methyl-L-arginyl-[protein] + S-adenosyl-L-homocysteine + H(+)</text>
        <dbReference type="Rhea" id="RHEA:48100"/>
        <dbReference type="Rhea" id="RHEA-COMP:10532"/>
        <dbReference type="Rhea" id="RHEA-COMP:11990"/>
        <dbReference type="ChEBI" id="CHEBI:15378"/>
        <dbReference type="ChEBI" id="CHEBI:29965"/>
        <dbReference type="ChEBI" id="CHEBI:57856"/>
        <dbReference type="ChEBI" id="CHEBI:59789"/>
        <dbReference type="ChEBI" id="CHEBI:65280"/>
    </reaction>
    <physiologicalReaction direction="left-to-right" evidence="5">
        <dbReference type="Rhea" id="RHEA:48101"/>
    </physiologicalReaction>
</comment>
<evidence type="ECO:0000256" key="1">
    <source>
        <dbReference type="ARBA" id="ARBA00011925"/>
    </source>
</evidence>
<dbReference type="GO" id="GO:0042054">
    <property type="term" value="F:histone methyltransferase activity"/>
    <property type="evidence" value="ECO:0007669"/>
    <property type="project" value="TreeGrafter"/>
</dbReference>
<dbReference type="EC" id="2.1.1.319" evidence="1"/>
<accession>A0A336LS43</accession>
<dbReference type="EMBL" id="UFQT01000134">
    <property type="protein sequence ID" value="SSX20635.1"/>
    <property type="molecule type" value="Genomic_DNA"/>
</dbReference>
<dbReference type="InterPro" id="IPR025799">
    <property type="entry name" value="Arg_MeTrfase"/>
</dbReference>
<evidence type="ECO:0000313" key="9">
    <source>
        <dbReference type="EMBL" id="SSX20635.1"/>
    </source>
</evidence>
<evidence type="ECO:0000259" key="7">
    <source>
        <dbReference type="Pfam" id="PF22528"/>
    </source>
</evidence>
<feature type="domain" description="Protein arginine N-methyltransferase" evidence="7">
    <location>
        <begin position="155"/>
        <end position="316"/>
    </location>
</feature>
<evidence type="ECO:0000256" key="4">
    <source>
        <dbReference type="ARBA" id="ARBA00022691"/>
    </source>
</evidence>
<dbReference type="PROSITE" id="PS51678">
    <property type="entry name" value="SAM_MT_PRMT"/>
    <property type="match status" value="1"/>
</dbReference>
<evidence type="ECO:0000313" key="8">
    <source>
        <dbReference type="EMBL" id="SSX00255.1"/>
    </source>
</evidence>
<organism evidence="9">
    <name type="scientific">Culicoides sonorensis</name>
    <name type="common">Biting midge</name>
    <dbReference type="NCBI Taxonomy" id="179676"/>
    <lineage>
        <taxon>Eukaryota</taxon>
        <taxon>Metazoa</taxon>
        <taxon>Ecdysozoa</taxon>
        <taxon>Arthropoda</taxon>
        <taxon>Hexapoda</taxon>
        <taxon>Insecta</taxon>
        <taxon>Pterygota</taxon>
        <taxon>Neoptera</taxon>
        <taxon>Endopterygota</taxon>
        <taxon>Diptera</taxon>
        <taxon>Nematocera</taxon>
        <taxon>Chironomoidea</taxon>
        <taxon>Ceratopogonidae</taxon>
        <taxon>Ceratopogoninae</taxon>
        <taxon>Culicoides</taxon>
        <taxon>Monoculicoides</taxon>
    </lineage>
</organism>
<dbReference type="Pfam" id="PF06325">
    <property type="entry name" value="PrmA"/>
    <property type="match status" value="1"/>
</dbReference>
<dbReference type="AlphaFoldDB" id="A0A336LS43"/>
<reference evidence="8" key="1">
    <citation type="submission" date="2018-04" db="EMBL/GenBank/DDBJ databases">
        <authorList>
            <person name="Go L.Y."/>
            <person name="Mitchell J.A."/>
        </authorList>
    </citation>
    <scope>NUCLEOTIDE SEQUENCE</scope>
    <source>
        <tissue evidence="8">Whole organism</tissue>
    </source>
</reference>
<dbReference type="InterPro" id="IPR055135">
    <property type="entry name" value="PRMT_dom"/>
</dbReference>
<sequence>MEVDSINNDYFTSYEDLEIHELMLLDLPRTQTYRHAIETLSDLFKDKIVMDVGSGTGILSIFCAKAGAKKVFAVEASNVAKLSEKIIAANKLDHIITVFNGKVEDFQLPNDIKNVDIIVSEWMGFYLLHEGMLDSVLYARDKFLSPTGWMFPESAAIYASPCSVPTKFDSEDFEGVDLSLLAKELRTQKSHKPQIEILAPENLLHEGNIIAWIDLKEVTLEELQEFDVKEVFVTQNRGLFQGVCIWFECVFPSIDDSDPISLSTSPKEPPTHWKQTLITFPEHATEEIDEIGIPLAVQLKISRSADSPRRYNLQLEILDAEKEEHAMPCDCILTKCILTKQHLRSMQIFKRLNNAETVNGASWGSSGSAAANKACSDKRTVRRVIAAAQLSFRISRQMAPVTDEILGCQSFVMNFTLGGLNGYVSGTLISNLNVPPSYGVSGGPAISPRNSKINIQRSFIYMNESQLDFQMKSTRLSK</sequence>
<evidence type="ECO:0000256" key="2">
    <source>
        <dbReference type="ARBA" id="ARBA00022603"/>
    </source>
</evidence>
<protein>
    <recommendedName>
        <fullName evidence="1">type I protein arginine methyltransferase</fullName>
        <ecNumber evidence="1">2.1.1.319</ecNumber>
    </recommendedName>
</protein>
<dbReference type="VEuPathDB" id="VectorBase:CSON002133"/>
<dbReference type="Gene3D" id="2.70.160.11">
    <property type="entry name" value="Hnrnp arginine n-methyltransferase1"/>
    <property type="match status" value="1"/>
</dbReference>
<dbReference type="Gene3D" id="3.40.50.150">
    <property type="entry name" value="Vaccinia Virus protein VP39"/>
    <property type="match status" value="1"/>
</dbReference>
<proteinExistence type="predicted"/>